<sequence length="92" mass="9762">MQIRFVEANGLQLVGAVANTVGADPALGAANMLAATRAPSSRGGYVDTVTLPWPQDTYTTRGVVLMFAQVDASGMMVNMFPTSDPQVRNDQM</sequence>
<accession>A0A2W5FZY0</accession>
<reference evidence="1 2" key="1">
    <citation type="submission" date="2017-08" db="EMBL/GenBank/DDBJ databases">
        <title>Infants hospitalized years apart are colonized by the same room-sourced microbial strains.</title>
        <authorList>
            <person name="Brooks B."/>
            <person name="Olm M.R."/>
            <person name="Firek B.A."/>
            <person name="Baker R."/>
            <person name="Thomas B.C."/>
            <person name="Morowitz M.J."/>
            <person name="Banfield J.F."/>
        </authorList>
    </citation>
    <scope>NUCLEOTIDE SEQUENCE [LARGE SCALE GENOMIC DNA]</scope>
    <source>
        <strain evidence="1">S2_012_000_R2_81</strain>
    </source>
</reference>
<dbReference type="AlphaFoldDB" id="A0A2W5FZY0"/>
<gene>
    <name evidence="1" type="ORF">DI603_04925</name>
</gene>
<dbReference type="EMBL" id="QFOD01000003">
    <property type="protein sequence ID" value="PZP35219.1"/>
    <property type="molecule type" value="Genomic_DNA"/>
</dbReference>
<comment type="caution">
    <text evidence="1">The sequence shown here is derived from an EMBL/GenBank/DDBJ whole genome shotgun (WGS) entry which is preliminary data.</text>
</comment>
<organism evidence="1 2">
    <name type="scientific">Roseateles depolymerans</name>
    <dbReference type="NCBI Taxonomy" id="76731"/>
    <lineage>
        <taxon>Bacteria</taxon>
        <taxon>Pseudomonadati</taxon>
        <taxon>Pseudomonadota</taxon>
        <taxon>Betaproteobacteria</taxon>
        <taxon>Burkholderiales</taxon>
        <taxon>Sphaerotilaceae</taxon>
        <taxon>Roseateles</taxon>
    </lineage>
</organism>
<evidence type="ECO:0000313" key="1">
    <source>
        <dbReference type="EMBL" id="PZP35219.1"/>
    </source>
</evidence>
<evidence type="ECO:0000313" key="2">
    <source>
        <dbReference type="Proteomes" id="UP000249633"/>
    </source>
</evidence>
<dbReference type="Proteomes" id="UP000249633">
    <property type="component" value="Unassembled WGS sequence"/>
</dbReference>
<proteinExistence type="predicted"/>
<protein>
    <submittedName>
        <fullName evidence="1">Uncharacterized protein</fullName>
    </submittedName>
</protein>
<name>A0A2W5FZY0_9BURK</name>